<dbReference type="AlphaFoldDB" id="A0A2U1K276"/>
<evidence type="ECO:0000313" key="1">
    <source>
        <dbReference type="EMBL" id="PWA11068.1"/>
    </source>
</evidence>
<proteinExistence type="predicted"/>
<accession>A0A2U1K276</accession>
<sequence length="551" mass="62362">MANRIEAQNRGRHRLQFEVNDLTGGFVTQAATYNIEDKYLDDILNMEIVQGMWQKRKGYTYSGSFTPVTNTPGKSKGMHVFNQREHLHVLSAYGTALYDTYQLSQTDGGKRIYNNLPPSGRIRFADFEGDCYIAHGKGSILKFNGKSVTETFSPSGDVLAVYGNRLLVGGLISDPMTFYYSAKGDASSWSALNYITLDGGSGERITAMVPLLGKLFIFTNRSIYSLVGDLEAFAVSQEVHGIGAVSAEALYVYGSVFYFISEDQKIYEFDGGNYPTEISRHISHYIKSEFTQNATKNAVITHYKDSIWFTFDNSYVPKDRVTLVYFPEYGAWSKYKGIPAADYVHINGTLYFTGSHNYGSLYQFGTQYKDDLAPIEGIIKTTKWSLEALENIKRFKNLYIRGAIQGGGSNGFDLEFYVDDSLTASVRVTSDIASETEIWNEYKWGEMYWGFAANSSGVIWGQTKWDEFEWGRSEIKFAPKWGYSVWEAFNWGDHKEGTLSDDVGSIYRKLYLSQYNIISGKTLQIVIKDKSPDHGFRFENLLLEYIQKGAR</sequence>
<comment type="caution">
    <text evidence="1">The sequence shown here is derived from an EMBL/GenBank/DDBJ whole genome shotgun (WGS) entry which is preliminary data.</text>
</comment>
<name>A0A2U1K276_9BACI</name>
<dbReference type="RefSeq" id="WP_116554800.1">
    <property type="nucleotide sequence ID" value="NZ_QCZG01000019.1"/>
</dbReference>
<dbReference type="Proteomes" id="UP000245998">
    <property type="component" value="Unassembled WGS sequence"/>
</dbReference>
<evidence type="ECO:0000313" key="2">
    <source>
        <dbReference type="Proteomes" id="UP000245998"/>
    </source>
</evidence>
<gene>
    <name evidence="1" type="ORF">DCC39_10240</name>
</gene>
<reference evidence="1 2" key="1">
    <citation type="submission" date="2018-04" db="EMBL/GenBank/DDBJ databases">
        <title>Camelliibacillus theae gen. nov., sp. nov., isolated from Pu'er tea.</title>
        <authorList>
            <person name="Niu L."/>
        </authorList>
    </citation>
    <scope>NUCLEOTIDE SEQUENCE [LARGE SCALE GENOMIC DNA]</scope>
    <source>
        <strain evidence="1 2">T8</strain>
    </source>
</reference>
<protein>
    <submittedName>
        <fullName evidence="1">Uncharacterized protein</fullName>
    </submittedName>
</protein>
<dbReference type="EMBL" id="QCZG01000019">
    <property type="protein sequence ID" value="PWA11068.1"/>
    <property type="molecule type" value="Genomic_DNA"/>
</dbReference>
<organism evidence="1 2">
    <name type="scientific">Pueribacillus theae</name>
    <dbReference type="NCBI Taxonomy" id="2171751"/>
    <lineage>
        <taxon>Bacteria</taxon>
        <taxon>Bacillati</taxon>
        <taxon>Bacillota</taxon>
        <taxon>Bacilli</taxon>
        <taxon>Bacillales</taxon>
        <taxon>Bacillaceae</taxon>
        <taxon>Pueribacillus</taxon>
    </lineage>
</organism>
<dbReference type="OrthoDB" id="2531708at2"/>
<keyword evidence="2" id="KW-1185">Reference proteome</keyword>